<dbReference type="EC" id="6.5.1.4" evidence="2"/>
<comment type="catalytic activity">
    <reaction evidence="6">
        <text>a 3'-end 3'-phospho-ribonucleotide-RNA + ATP = a 3'-end 2',3'-cyclophospho-ribonucleotide-RNA + AMP + diphosphate</text>
        <dbReference type="Rhea" id="RHEA:23976"/>
        <dbReference type="Rhea" id="RHEA-COMP:10463"/>
        <dbReference type="Rhea" id="RHEA-COMP:10464"/>
        <dbReference type="ChEBI" id="CHEBI:30616"/>
        <dbReference type="ChEBI" id="CHEBI:33019"/>
        <dbReference type="ChEBI" id="CHEBI:83062"/>
        <dbReference type="ChEBI" id="CHEBI:83064"/>
        <dbReference type="ChEBI" id="CHEBI:456215"/>
        <dbReference type="EC" id="6.5.1.4"/>
    </reaction>
</comment>
<comment type="similarity">
    <text evidence="1">Belongs to the RNA 3'-terminal cyclase family. Type 1 subfamily.</text>
</comment>
<gene>
    <name evidence="13" type="primary">jg5486</name>
    <name evidence="13" type="ORF">PAEG_LOCUS26676</name>
</gene>
<dbReference type="Gene3D" id="3.30.360.20">
    <property type="entry name" value="RNA 3'-terminal phosphate cyclase, insert domain"/>
    <property type="match status" value="1"/>
</dbReference>
<dbReference type="GO" id="GO:0006396">
    <property type="term" value="P:RNA processing"/>
    <property type="evidence" value="ECO:0007669"/>
    <property type="project" value="InterPro"/>
</dbReference>
<dbReference type="GO" id="GO:0005634">
    <property type="term" value="C:nucleus"/>
    <property type="evidence" value="ECO:0007669"/>
    <property type="project" value="TreeGrafter"/>
</dbReference>
<dbReference type="GO" id="GO:0005524">
    <property type="term" value="F:ATP binding"/>
    <property type="evidence" value="ECO:0007669"/>
    <property type="project" value="UniProtKB-KW"/>
</dbReference>
<feature type="domain" description="RNA 3'-terminal phosphate cyclase insert" evidence="12">
    <location>
        <begin position="183"/>
        <end position="281"/>
    </location>
</feature>
<dbReference type="InterPro" id="IPR017770">
    <property type="entry name" value="RNA3'_term_phos_cyc_type_1"/>
</dbReference>
<feature type="binding site" evidence="10">
    <location>
        <position position="103"/>
    </location>
    <ligand>
        <name>ATP</name>
        <dbReference type="ChEBI" id="CHEBI:30616"/>
    </ligand>
</feature>
<dbReference type="InterPro" id="IPR013791">
    <property type="entry name" value="RNA3'-term_phos_cycl_insert"/>
</dbReference>
<dbReference type="AlphaFoldDB" id="A0A8S4SIQ2"/>
<evidence type="ECO:0000256" key="10">
    <source>
        <dbReference type="PIRSR" id="PIRSR005378-2"/>
    </source>
</evidence>
<sequence length="358" mass="38500">MSDILEINGNVLEGGGQILRISISLSAILGVPVRVTNIRAGRSKPGLAPQHLKGIELVADMCQAKLKGASIGSTEIEFIPGRIRGGHYVADTKTAGSISLLLQVALPCALFADAPVTLDLKGGTNADMAPQIDYMDRVFRVTLEKFGADFSMEILRRGYFPKGGGQVRVEVKPVQCLKSIDLTDRGDVKEITGTSFVAGSLPIKLSHLMAEGAKRELSSEKNIKIHSYKEYWQMAPDNCNGIILSCNLSSGCVLGSDALGKRGIEASDVGRKAGENLRRTLESGACVDPHTQDQVILYMVLAEGRSVVRTGDVTLHTETAIYIAEIIAKVKFSIKADAEQNLIECTGLGFMNKSIPRE</sequence>
<evidence type="ECO:0000259" key="11">
    <source>
        <dbReference type="Pfam" id="PF01137"/>
    </source>
</evidence>
<evidence type="ECO:0000256" key="5">
    <source>
        <dbReference type="ARBA" id="ARBA00022741"/>
    </source>
</evidence>
<evidence type="ECO:0000256" key="1">
    <source>
        <dbReference type="ARBA" id="ARBA00009206"/>
    </source>
</evidence>
<evidence type="ECO:0000256" key="2">
    <source>
        <dbReference type="ARBA" id="ARBA00012725"/>
    </source>
</evidence>
<dbReference type="Proteomes" id="UP000838756">
    <property type="component" value="Unassembled WGS sequence"/>
</dbReference>
<dbReference type="PANTHER" id="PTHR11096:SF0">
    <property type="entry name" value="RNA 3'-TERMINAL PHOSPHATE CYCLASE"/>
    <property type="match status" value="1"/>
</dbReference>
<dbReference type="SUPFAM" id="SSF55205">
    <property type="entry name" value="EPT/RTPC-like"/>
    <property type="match status" value="2"/>
</dbReference>
<dbReference type="PROSITE" id="PS01287">
    <property type="entry name" value="RTC"/>
    <property type="match status" value="1"/>
</dbReference>
<organism evidence="13 14">
    <name type="scientific">Pararge aegeria aegeria</name>
    <dbReference type="NCBI Taxonomy" id="348720"/>
    <lineage>
        <taxon>Eukaryota</taxon>
        <taxon>Metazoa</taxon>
        <taxon>Ecdysozoa</taxon>
        <taxon>Arthropoda</taxon>
        <taxon>Hexapoda</taxon>
        <taxon>Insecta</taxon>
        <taxon>Pterygota</taxon>
        <taxon>Neoptera</taxon>
        <taxon>Endopterygota</taxon>
        <taxon>Lepidoptera</taxon>
        <taxon>Glossata</taxon>
        <taxon>Ditrysia</taxon>
        <taxon>Papilionoidea</taxon>
        <taxon>Nymphalidae</taxon>
        <taxon>Satyrinae</taxon>
        <taxon>Satyrini</taxon>
        <taxon>Parargina</taxon>
        <taxon>Pararge</taxon>
    </lineage>
</organism>
<dbReference type="HAMAP" id="MF_00200">
    <property type="entry name" value="RTC"/>
    <property type="match status" value="1"/>
</dbReference>
<dbReference type="InterPro" id="IPR000228">
    <property type="entry name" value="RNA3'_term_phos_cyc"/>
</dbReference>
<dbReference type="OrthoDB" id="25029at2759"/>
<dbReference type="NCBIfam" id="TIGR03399">
    <property type="entry name" value="RNA_3prim_cycl"/>
    <property type="match status" value="1"/>
</dbReference>
<evidence type="ECO:0000259" key="12">
    <source>
        <dbReference type="Pfam" id="PF05189"/>
    </source>
</evidence>
<evidence type="ECO:0000256" key="7">
    <source>
        <dbReference type="ARBA" id="ARBA00032543"/>
    </source>
</evidence>
<comment type="function">
    <text evidence="8">Catalyzes the conversion of 3'-phosphate to a 2',3'-cyclic phosphodiester at the end of RNA. The mechanism of action of the enzyme occurs in 3 steps: (A) adenylation of the enzyme by ATP; (B) transfer of adenylate to an RNA-N3'P to produce RNA-N3'PP5'A; (C) and attack of the adjacent 2'-hydroxyl on the 3'-phosphorus in the diester linkage to produce the cyclic end product. Likely functions in some aspects of cellular RNA processing. Function plays an important role in regulating axon regeneration by inhibiting central nervous system (CNS) axon regeneration following optic nerve injury.</text>
</comment>
<proteinExistence type="inferred from homology"/>
<feature type="domain" description="RNA 3'-terminal phosphate cyclase" evidence="11">
    <location>
        <begin position="12"/>
        <end position="334"/>
    </location>
</feature>
<dbReference type="GO" id="GO:0003963">
    <property type="term" value="F:RNA-3'-phosphate cyclase activity"/>
    <property type="evidence" value="ECO:0007669"/>
    <property type="project" value="UniProtKB-EC"/>
</dbReference>
<dbReference type="Pfam" id="PF01137">
    <property type="entry name" value="RTC"/>
    <property type="match status" value="1"/>
</dbReference>
<feature type="binding site" evidence="10">
    <location>
        <begin position="290"/>
        <end position="294"/>
    </location>
    <ligand>
        <name>ATP</name>
        <dbReference type="ChEBI" id="CHEBI:30616"/>
    </ligand>
</feature>
<evidence type="ECO:0000313" key="14">
    <source>
        <dbReference type="Proteomes" id="UP000838756"/>
    </source>
</evidence>
<comment type="caution">
    <text evidence="13">The sequence shown here is derived from an EMBL/GenBank/DDBJ whole genome shotgun (WGS) entry which is preliminary data.</text>
</comment>
<evidence type="ECO:0000313" key="13">
    <source>
        <dbReference type="EMBL" id="CAH2268290.1"/>
    </source>
</evidence>
<dbReference type="InterPro" id="IPR020719">
    <property type="entry name" value="RNA3'_term_phos_cycl-like_CS"/>
</dbReference>
<feature type="active site" description="Tele-AMP-histidine intermediate" evidence="9">
    <location>
        <position position="316"/>
    </location>
</feature>
<dbReference type="InterPro" id="IPR037136">
    <property type="entry name" value="RNA3'_phos_cyclase_dom_sf"/>
</dbReference>
<reference evidence="13" key="1">
    <citation type="submission" date="2022-03" db="EMBL/GenBank/DDBJ databases">
        <authorList>
            <person name="Lindestad O."/>
        </authorList>
    </citation>
    <scope>NUCLEOTIDE SEQUENCE</scope>
</reference>
<accession>A0A8S4SIQ2</accession>
<dbReference type="SUPFAM" id="SSF52913">
    <property type="entry name" value="RNA 3'-terminal phosphate cyclase, RPTC, insert domain"/>
    <property type="match status" value="1"/>
</dbReference>
<dbReference type="FunFam" id="3.30.360.20:FF:000002">
    <property type="entry name" value="RNA terminal phosphate cyclase-like 1"/>
    <property type="match status" value="1"/>
</dbReference>
<dbReference type="InterPro" id="IPR023797">
    <property type="entry name" value="RNA3'_phos_cyclase_dom"/>
</dbReference>
<evidence type="ECO:0000256" key="4">
    <source>
        <dbReference type="ARBA" id="ARBA00022598"/>
    </source>
</evidence>
<name>A0A8S4SIQ2_9NEOP</name>
<keyword evidence="14" id="KW-1185">Reference proteome</keyword>
<keyword evidence="10" id="KW-0067">ATP-binding</keyword>
<evidence type="ECO:0000256" key="8">
    <source>
        <dbReference type="ARBA" id="ARBA00045867"/>
    </source>
</evidence>
<dbReference type="InterPro" id="IPR013792">
    <property type="entry name" value="RNA3'P_cycl/enolpyr_Trfase_a/b"/>
</dbReference>
<dbReference type="Pfam" id="PF05189">
    <property type="entry name" value="RTC_insert"/>
    <property type="match status" value="1"/>
</dbReference>
<keyword evidence="4" id="KW-0436">Ligase</keyword>
<evidence type="ECO:0000256" key="9">
    <source>
        <dbReference type="PIRSR" id="PIRSR005378-1"/>
    </source>
</evidence>
<dbReference type="PIRSF" id="PIRSF005378">
    <property type="entry name" value="RNA3'_term_phos_cycl_euk"/>
    <property type="match status" value="1"/>
</dbReference>
<evidence type="ECO:0000256" key="6">
    <source>
        <dbReference type="ARBA" id="ARBA00024481"/>
    </source>
</evidence>
<dbReference type="Gene3D" id="3.65.10.20">
    <property type="entry name" value="RNA 3'-terminal phosphate cyclase domain"/>
    <property type="match status" value="1"/>
</dbReference>
<dbReference type="InterPro" id="IPR036553">
    <property type="entry name" value="RPTC_insert"/>
</dbReference>
<dbReference type="EMBL" id="CAKXAJ010026429">
    <property type="protein sequence ID" value="CAH2268290.1"/>
    <property type="molecule type" value="Genomic_DNA"/>
</dbReference>
<keyword evidence="5 10" id="KW-0547">Nucleotide-binding</keyword>
<evidence type="ECO:0000256" key="3">
    <source>
        <dbReference type="ARBA" id="ARBA00021428"/>
    </source>
</evidence>
<dbReference type="PANTHER" id="PTHR11096">
    <property type="entry name" value="RNA 3' TERMINAL PHOSPHATE CYCLASE"/>
    <property type="match status" value="1"/>
</dbReference>
<protein>
    <recommendedName>
        <fullName evidence="3">RNA 3'-terminal phosphate cyclase</fullName>
        <ecNumber evidence="2">6.5.1.4</ecNumber>
    </recommendedName>
    <alternativeName>
        <fullName evidence="7">RNA terminal phosphate cyclase domain-containing protein 1</fullName>
    </alternativeName>
</protein>